<dbReference type="OrthoDB" id="10265969at2759"/>
<feature type="compositionally biased region" description="Basic and acidic residues" evidence="5">
    <location>
        <begin position="350"/>
        <end position="361"/>
    </location>
</feature>
<keyword evidence="3 4" id="KW-0539">Nucleus</keyword>
<feature type="region of interest" description="Disordered" evidence="5">
    <location>
        <begin position="822"/>
        <end position="869"/>
    </location>
</feature>
<dbReference type="Pfam" id="PF02671">
    <property type="entry name" value="PAH"/>
    <property type="match status" value="2"/>
</dbReference>
<proteinExistence type="predicted"/>
<dbReference type="AlphaFoldDB" id="A0A8H8CFE1"/>
<sequence>MDPDSSMPIDSPVPAVPVTLPPLSELAPEPVERIVTPLDPKPAQSLDTHLPPVATTSQRSRRGSPMDPQSYSNIDRPLNVTDALSYLDAVKIQFQDQPDVYNHFLDIMKEFKNEQIDTPGVIKRVSHLFNGHPMLIQGFNTFLPVGYRIECSKDPYDPGYITVTTPSGTTIQTTGSGSGRLSWSTAPAAPVPRHELAPGFNTPGEHNAPMPVASPDPRTYGMDGQAIEPAVQYVQKIKQRCDPETYRQFLDILSRYHHKPDTIDEEEVSKQIARLFKDAPDLRADFRVFMPDRSQQLMEDTATTSLSHARDREKTRRTGKLDSVVGSMSNHHSTSNAPVALPQKRKRKPAEKEREREKEPTPVKTVAPPAKKAKHGSSTQDVLPTSYPTPKPIASAPSSPRRSSHQVLPPQEVAPRAPPVHDKTLFFDRVKRALDNRDLYNEFLKLANLFAHDYIDTARLVKESRNFLGNTELYTQFREILGWDDKKEREHFLSEQHTQSNWAKPAIAGLPERPGRIDLGEKYGSYRRVSATDANVPCSGRDDMCRSVLNDEWVSHPTWTSEDSGFISQRKNIYEEALHRSEEERHEYDFHIEAIVRTIAMLEPINNKIAQMNPDDRASFKLKPNLNGTWKAIHQRVIKKIYGREAGLDVIAAMQETPAAAIPVVLQRLKQKEEEWKRAQREWNKVWRDVDARNYAKSLDCQAVMWKVSDKKAITVKAFVNQVETAREEQHAKRAALIDPLFARTRPRYQLSFEIDVDEGILQDVVKLTFSYLDRTQGQLSAVERKRIENFMRVFVPLFFVIGSVEFNAGLVHQETVVESDVEVGNNGVPSDGEDVGEGPSSTPPPQAPVAKGRNGRKHTANVSSGGDLRKKLLKSEQAKMTNRKTRGGPSPAVSRFASPAVLDDERGVGGEAMFVFPPGAGKRSSKFNNVFFTNTSFYALMRLIELLYARLKVFKGIAAELASKDESSSKGKANANNAATKDNKHHYEILLGQCEALFTNELEQHVFEDQTRAVFGYKEAYKIFTVDKVVSAIIKQVQSIISDPKSQELLELLKRERSLNSPTTQDRINYRHQAENILGPDENVFRIDWLSESKTMTIQLIGKDDSMFDDSEALTGRWQSYVDAFVSGDTTEGVLQSRVKKPYLRRNLPSAVKETVPDVSSQDGLEIKVCLRTYRLFYGSHTEDIMWKYRSKDEVERNSVQLAARNALRRKWLANLNSSKTDSAIVAPGSSPSEDVALPVATTETTTTS</sequence>
<feature type="compositionally biased region" description="Polar residues" evidence="5">
    <location>
        <begin position="376"/>
        <end position="388"/>
    </location>
</feature>
<feature type="compositionally biased region" description="Polar residues" evidence="5">
    <location>
        <begin position="326"/>
        <end position="337"/>
    </location>
</feature>
<feature type="compositionally biased region" description="Polar residues" evidence="5">
    <location>
        <begin position="297"/>
        <end position="307"/>
    </location>
</feature>
<feature type="region of interest" description="Disordered" evidence="5">
    <location>
        <begin position="167"/>
        <end position="186"/>
    </location>
</feature>
<dbReference type="SMART" id="SM00761">
    <property type="entry name" value="HDAC_interact"/>
    <property type="match status" value="1"/>
</dbReference>
<comment type="caution">
    <text evidence="7">The sequence shown here is derived from an EMBL/GenBank/DDBJ whole genome shotgun (WGS) entry which is preliminary data.</text>
</comment>
<dbReference type="InterPro" id="IPR036600">
    <property type="entry name" value="PAH_sf"/>
</dbReference>
<dbReference type="EMBL" id="JAFIQS010000014">
    <property type="protein sequence ID" value="KAG5163548.1"/>
    <property type="molecule type" value="Genomic_DNA"/>
</dbReference>
<dbReference type="GO" id="GO:0003714">
    <property type="term" value="F:transcription corepressor activity"/>
    <property type="evidence" value="ECO:0007669"/>
    <property type="project" value="InterPro"/>
</dbReference>
<dbReference type="SUPFAM" id="SSF47762">
    <property type="entry name" value="PAH2 domain"/>
    <property type="match status" value="3"/>
</dbReference>
<evidence type="ECO:0000256" key="5">
    <source>
        <dbReference type="SAM" id="MobiDB-lite"/>
    </source>
</evidence>
<dbReference type="GO" id="GO:0070822">
    <property type="term" value="C:Sin3-type complex"/>
    <property type="evidence" value="ECO:0007669"/>
    <property type="project" value="TreeGrafter"/>
</dbReference>
<name>A0A8H8CFE1_PSICU</name>
<protein>
    <recommendedName>
        <fullName evidence="6">Histone deacetylase interacting domain-containing protein</fullName>
    </recommendedName>
</protein>
<feature type="region of interest" description="Disordered" evidence="5">
    <location>
        <begin position="1222"/>
        <end position="1250"/>
    </location>
</feature>
<reference evidence="7" key="1">
    <citation type="submission" date="2021-02" db="EMBL/GenBank/DDBJ databases">
        <title>Psilocybe cubensis genome.</title>
        <authorList>
            <person name="Mckernan K.J."/>
            <person name="Crawford S."/>
            <person name="Trippe A."/>
            <person name="Kane L.T."/>
            <person name="Mclaughlin S."/>
        </authorList>
    </citation>
    <scope>NUCLEOTIDE SEQUENCE [LARGE SCALE GENOMIC DNA]</scope>
    <source>
        <strain evidence="7">MGC-MH-2018</strain>
    </source>
</reference>
<comment type="subcellular location">
    <subcellularLocation>
        <location evidence="1 4">Nucleus</location>
    </subcellularLocation>
</comment>
<evidence type="ECO:0000313" key="7">
    <source>
        <dbReference type="EMBL" id="KAG5163548.1"/>
    </source>
</evidence>
<evidence type="ECO:0000256" key="4">
    <source>
        <dbReference type="PROSITE-ProRule" id="PRU00810"/>
    </source>
</evidence>
<dbReference type="InterPro" id="IPR031693">
    <property type="entry name" value="Sin3_C"/>
</dbReference>
<evidence type="ECO:0000256" key="2">
    <source>
        <dbReference type="ARBA" id="ARBA00022491"/>
    </source>
</evidence>
<organism evidence="7">
    <name type="scientific">Psilocybe cubensis</name>
    <name type="common">Psychedelic mushroom</name>
    <name type="synonym">Stropharia cubensis</name>
    <dbReference type="NCBI Taxonomy" id="181762"/>
    <lineage>
        <taxon>Eukaryota</taxon>
        <taxon>Fungi</taxon>
        <taxon>Dikarya</taxon>
        <taxon>Basidiomycota</taxon>
        <taxon>Agaricomycotina</taxon>
        <taxon>Agaricomycetes</taxon>
        <taxon>Agaricomycetidae</taxon>
        <taxon>Agaricales</taxon>
        <taxon>Agaricineae</taxon>
        <taxon>Strophariaceae</taxon>
        <taxon>Psilocybe</taxon>
    </lineage>
</organism>
<dbReference type="PANTHER" id="PTHR12346">
    <property type="entry name" value="SIN3B-RELATED"/>
    <property type="match status" value="1"/>
</dbReference>
<dbReference type="InterPro" id="IPR003822">
    <property type="entry name" value="PAH"/>
</dbReference>
<evidence type="ECO:0000256" key="3">
    <source>
        <dbReference type="ARBA" id="ARBA00023242"/>
    </source>
</evidence>
<dbReference type="Pfam" id="PF08295">
    <property type="entry name" value="Sin3_corepress"/>
    <property type="match status" value="1"/>
</dbReference>
<keyword evidence="2" id="KW-0678">Repressor</keyword>
<feature type="domain" description="Histone deacetylase interacting" evidence="6">
    <location>
        <begin position="519"/>
        <end position="619"/>
    </location>
</feature>
<feature type="region of interest" description="Disordered" evidence="5">
    <location>
        <begin position="297"/>
        <end position="419"/>
    </location>
</feature>
<feature type="compositionally biased region" description="Basic and acidic residues" evidence="5">
    <location>
        <begin position="308"/>
        <end position="320"/>
    </location>
</feature>
<evidence type="ECO:0000259" key="6">
    <source>
        <dbReference type="SMART" id="SM00761"/>
    </source>
</evidence>
<feature type="compositionally biased region" description="Low complexity" evidence="5">
    <location>
        <begin position="12"/>
        <end position="23"/>
    </location>
</feature>
<feature type="region of interest" description="Disordered" evidence="5">
    <location>
        <begin position="1"/>
        <end position="75"/>
    </location>
</feature>
<dbReference type="PANTHER" id="PTHR12346:SF0">
    <property type="entry name" value="SIN3A, ISOFORM G"/>
    <property type="match status" value="1"/>
</dbReference>
<accession>A0A8H8CFE1</accession>
<dbReference type="PROSITE" id="PS51477">
    <property type="entry name" value="PAH"/>
    <property type="match status" value="2"/>
</dbReference>
<dbReference type="FunFam" id="1.20.1160.11:FF:000001">
    <property type="entry name" value="Paired amphipathic helix protein Sin3"/>
    <property type="match status" value="1"/>
</dbReference>
<evidence type="ECO:0000256" key="1">
    <source>
        <dbReference type="ARBA" id="ARBA00004123"/>
    </source>
</evidence>
<gene>
    <name evidence="7" type="ORF">JR316_011328</name>
</gene>
<dbReference type="Pfam" id="PF16879">
    <property type="entry name" value="Sin3a_C"/>
    <property type="match status" value="1"/>
</dbReference>
<dbReference type="Gene3D" id="1.20.1160.11">
    <property type="entry name" value="Paired amphipathic helix"/>
    <property type="match status" value="3"/>
</dbReference>
<dbReference type="GO" id="GO:0000122">
    <property type="term" value="P:negative regulation of transcription by RNA polymerase II"/>
    <property type="evidence" value="ECO:0007669"/>
    <property type="project" value="TreeGrafter"/>
</dbReference>
<dbReference type="InterPro" id="IPR039774">
    <property type="entry name" value="Sin3-like"/>
</dbReference>
<dbReference type="InterPro" id="IPR013194">
    <property type="entry name" value="HDAC_interact_dom"/>
</dbReference>